<accession>A0A1E7Z2U3</accession>
<dbReference type="EMBL" id="LJAM02000108">
    <property type="protein sequence ID" value="RAP71713.1"/>
    <property type="molecule type" value="Genomic_DNA"/>
</dbReference>
<reference evidence="1 3" key="1">
    <citation type="submission" date="2016-07" db="EMBL/GenBank/DDBJ databases">
        <authorList>
            <person name="Yuval B."/>
        </authorList>
    </citation>
    <scope>NUCLEOTIDE SEQUENCE [LARGE SCALE GENOMIC DNA]</scope>
    <source>
        <strain evidence="1 3">IL</strain>
    </source>
</reference>
<evidence type="ECO:0000313" key="1">
    <source>
        <dbReference type="EMBL" id="OFC63086.1"/>
    </source>
</evidence>
<evidence type="ECO:0000313" key="4">
    <source>
        <dbReference type="Proteomes" id="UP000244334"/>
    </source>
</evidence>
<evidence type="ECO:0000313" key="3">
    <source>
        <dbReference type="Proteomes" id="UP000243534"/>
    </source>
</evidence>
<sequence>MQVFCPGCGFANTFWGKATADSTIIEHFCRRCQGVLEEDDGLHEQCDYRFRFKNCPQCNAETILPPAAAASATPLMVDPNDMLNAALKLKDALVLRCAAMVLESGSDEHGEWLKARYYDEDATEVSERFRLKTPAKRTAFELLFLRPREKVFDY</sequence>
<dbReference type="EMBL" id="MAYS01000138">
    <property type="protein sequence ID" value="OFC63086.1"/>
    <property type="molecule type" value="Genomic_DNA"/>
</dbReference>
<keyword evidence="2" id="KW-0378">Hydrolase</keyword>
<keyword evidence="2" id="KW-0547">Nucleotide-binding</keyword>
<keyword evidence="2" id="KW-0347">Helicase</keyword>
<reference evidence="2 4" key="2">
    <citation type="submission" date="2018-04" db="EMBL/GenBank/DDBJ databases">
        <title>Genomes of the Obligate Erwinia dacicola and Facultative Enterobacter sp. OLF Endosymbionts of the Olive Fruit fly, Bactrocera oleae.</title>
        <authorList>
            <person name="Estes A.M."/>
            <person name="Hearn D.J."/>
            <person name="Agarwal S."/>
            <person name="Pierson E.A."/>
            <person name="Dunning-Hotopp J.C."/>
        </authorList>
    </citation>
    <scope>NUCLEOTIDE SEQUENCE [LARGE SCALE GENOMIC DNA]</scope>
    <source>
        <strain evidence="2 4">Oroville</strain>
    </source>
</reference>
<comment type="caution">
    <text evidence="1">The sequence shown here is derived from an EMBL/GenBank/DDBJ whole genome shotgun (WGS) entry which is preliminary data.</text>
</comment>
<dbReference type="Proteomes" id="UP000244334">
    <property type="component" value="Unassembled WGS sequence"/>
</dbReference>
<name>A0A1E7Z2U3_9GAMM</name>
<dbReference type="Proteomes" id="UP000243534">
    <property type="component" value="Unassembled WGS sequence"/>
</dbReference>
<keyword evidence="4" id="KW-1185">Reference proteome</keyword>
<evidence type="ECO:0000313" key="2">
    <source>
        <dbReference type="EMBL" id="RAP71713.1"/>
    </source>
</evidence>
<organism evidence="1 3">
    <name type="scientific">Candidatus Erwinia dacicola</name>
    <dbReference type="NCBI Taxonomy" id="252393"/>
    <lineage>
        <taxon>Bacteria</taxon>
        <taxon>Pseudomonadati</taxon>
        <taxon>Pseudomonadota</taxon>
        <taxon>Gammaproteobacteria</taxon>
        <taxon>Enterobacterales</taxon>
        <taxon>Erwiniaceae</taxon>
        <taxon>Erwinia</taxon>
    </lineage>
</organism>
<dbReference type="AlphaFoldDB" id="A0A1E7Z2U3"/>
<keyword evidence="2" id="KW-0067">ATP-binding</keyword>
<gene>
    <name evidence="2" type="ORF">ACZ87_01462</name>
    <name evidence="1" type="ORF">BBW68_06815</name>
</gene>
<dbReference type="GO" id="GO:0004386">
    <property type="term" value="F:helicase activity"/>
    <property type="evidence" value="ECO:0007669"/>
    <property type="project" value="UniProtKB-KW"/>
</dbReference>
<proteinExistence type="predicted"/>
<protein>
    <submittedName>
        <fullName evidence="2">Putative helicase protein</fullName>
    </submittedName>
</protein>